<comment type="caution">
    <text evidence="7">The sequence shown here is derived from an EMBL/GenBank/DDBJ whole genome shotgun (WGS) entry which is preliminary data.</text>
</comment>
<keyword evidence="8" id="KW-1185">Reference proteome</keyword>
<dbReference type="STRING" id="554055.A0A2P6VN52"/>
<evidence type="ECO:0000259" key="6">
    <source>
        <dbReference type="Pfam" id="PF03081"/>
    </source>
</evidence>
<dbReference type="EMBL" id="LHPF02000002">
    <property type="protein sequence ID" value="PSC75531.1"/>
    <property type="molecule type" value="Genomic_DNA"/>
</dbReference>
<dbReference type="Gene3D" id="1.20.1280.170">
    <property type="entry name" value="Exocyst complex component Exo70"/>
    <property type="match status" value="1"/>
</dbReference>
<dbReference type="PANTHER" id="PTHR12542:SF41">
    <property type="entry name" value="EXOCYST COMPLEX COMPONENT 7"/>
    <property type="match status" value="1"/>
</dbReference>
<reference evidence="7 8" key="1">
    <citation type="journal article" date="2018" name="Plant J.">
        <title>Genome sequences of Chlorella sorokiniana UTEX 1602 and Micractinium conductrix SAG 241.80: implications to maltose excretion by a green alga.</title>
        <authorList>
            <person name="Arriola M.B."/>
            <person name="Velmurugan N."/>
            <person name="Zhang Y."/>
            <person name="Plunkett M.H."/>
            <person name="Hondzo H."/>
            <person name="Barney B.M."/>
        </authorList>
    </citation>
    <scope>NUCLEOTIDE SEQUENCE [LARGE SCALE GENOMIC DNA]</scope>
    <source>
        <strain evidence="7 8">SAG 241.80</strain>
    </source>
</reference>
<evidence type="ECO:0000256" key="3">
    <source>
        <dbReference type="ARBA" id="ARBA00022483"/>
    </source>
</evidence>
<gene>
    <name evidence="7" type="ORF">C2E20_1030</name>
</gene>
<evidence type="ECO:0000313" key="7">
    <source>
        <dbReference type="EMBL" id="PSC75531.1"/>
    </source>
</evidence>
<dbReference type="Pfam" id="PF03081">
    <property type="entry name" value="Exo70_C"/>
    <property type="match status" value="1"/>
</dbReference>
<comment type="function">
    <text evidence="4">Component of the exocyst complex.</text>
</comment>
<dbReference type="AlphaFoldDB" id="A0A2P6VN52"/>
<dbReference type="PANTHER" id="PTHR12542">
    <property type="entry name" value="EXOCYST COMPLEX PROTEIN EXO70"/>
    <property type="match status" value="1"/>
</dbReference>
<name>A0A2P6VN52_9CHLO</name>
<dbReference type="Pfam" id="PF20669">
    <property type="entry name" value="Exo70_N"/>
    <property type="match status" value="1"/>
</dbReference>
<proteinExistence type="inferred from homology"/>
<dbReference type="GO" id="GO:0000145">
    <property type="term" value="C:exocyst"/>
    <property type="evidence" value="ECO:0007669"/>
    <property type="project" value="InterPro"/>
</dbReference>
<keyword evidence="2 4" id="KW-0813">Transport</keyword>
<evidence type="ECO:0000256" key="1">
    <source>
        <dbReference type="ARBA" id="ARBA00006756"/>
    </source>
</evidence>
<comment type="similarity">
    <text evidence="1 4">Belongs to the EXO70 family.</text>
</comment>
<dbReference type="SUPFAM" id="SSF74788">
    <property type="entry name" value="Cullin repeat-like"/>
    <property type="match status" value="1"/>
</dbReference>
<dbReference type="GO" id="GO:0005546">
    <property type="term" value="F:phosphatidylinositol-4,5-bisphosphate binding"/>
    <property type="evidence" value="ECO:0007669"/>
    <property type="project" value="InterPro"/>
</dbReference>
<evidence type="ECO:0000313" key="8">
    <source>
        <dbReference type="Proteomes" id="UP000239649"/>
    </source>
</evidence>
<keyword evidence="4" id="KW-0653">Protein transport</keyword>
<dbReference type="InterPro" id="IPR004140">
    <property type="entry name" value="Exo70"/>
</dbReference>
<dbReference type="Proteomes" id="UP000239649">
    <property type="component" value="Unassembled WGS sequence"/>
</dbReference>
<evidence type="ECO:0000256" key="4">
    <source>
        <dbReference type="RuleBase" id="RU365026"/>
    </source>
</evidence>
<feature type="domain" description="Exocyst complex subunit Exo70 C-terminal" evidence="6">
    <location>
        <begin position="273"/>
        <end position="634"/>
    </location>
</feature>
<dbReference type="GO" id="GO:0015031">
    <property type="term" value="P:protein transport"/>
    <property type="evidence" value="ECO:0007669"/>
    <property type="project" value="UniProtKB-KW"/>
</dbReference>
<accession>A0A2P6VN52</accession>
<keyword evidence="3 4" id="KW-0268">Exocytosis</keyword>
<dbReference type="OrthoDB" id="1922221at2759"/>
<evidence type="ECO:0000256" key="2">
    <source>
        <dbReference type="ARBA" id="ARBA00022448"/>
    </source>
</evidence>
<feature type="region of interest" description="Disordered" evidence="5">
    <location>
        <begin position="642"/>
        <end position="683"/>
    </location>
</feature>
<feature type="compositionally biased region" description="Low complexity" evidence="5">
    <location>
        <begin position="666"/>
        <end position="683"/>
    </location>
</feature>
<evidence type="ECO:0000256" key="5">
    <source>
        <dbReference type="SAM" id="MobiDB-lite"/>
    </source>
</evidence>
<dbReference type="InterPro" id="IPR046364">
    <property type="entry name" value="Exo70_C"/>
</dbReference>
<protein>
    <recommendedName>
        <fullName evidence="4">Exocyst subunit Exo70 family protein</fullName>
    </recommendedName>
</protein>
<dbReference type="InterPro" id="IPR016159">
    <property type="entry name" value="Cullin_repeat-like_dom_sf"/>
</dbReference>
<dbReference type="GO" id="GO:0006887">
    <property type="term" value="P:exocytosis"/>
    <property type="evidence" value="ECO:0007669"/>
    <property type="project" value="UniProtKB-KW"/>
</dbReference>
<organism evidence="7 8">
    <name type="scientific">Micractinium conductrix</name>
    <dbReference type="NCBI Taxonomy" id="554055"/>
    <lineage>
        <taxon>Eukaryota</taxon>
        <taxon>Viridiplantae</taxon>
        <taxon>Chlorophyta</taxon>
        <taxon>core chlorophytes</taxon>
        <taxon>Trebouxiophyceae</taxon>
        <taxon>Chlorellales</taxon>
        <taxon>Chlorellaceae</taxon>
        <taxon>Chlorella clade</taxon>
        <taxon>Micractinium</taxon>
    </lineage>
</organism>
<sequence length="683" mass="70486">MAAAAAPTPGEAGAALRADLALLDASTKEAAALLDLASWQLSELDRGVAPMTRKTSPLLRARANIGAAKARSEEVLEHLDASRKMQGVIGAGPRANLEAFLAALDRLEAALDFLTAHRSMQAAEDALRHTTALRDSALAAAAQEFAGVLHKAGAAAPAAALARLRAAAADSQAGGGSSAAADAAAAPLDLLPEAVLGRLRELAGALLRGGATNASGRTCVRAYAEARAALLRAELDGFLAPLVAAAAVGASSTAAGQQATWQSLESRIPGWLAALRLFVRLAAEEARLCAALFPPQEQAVVVSQVLAGGAASLLECADAALATRRVPEKLFGALDMHGGLEAALPTLRGALSGAGGADRVPLLAHLAQLHGRLAAEVRACFRELQESVPREAAKGVPPEGTVHPLCASTMVLLRRTLAYRSALPLLFGPEGEAAGGGVCPAGLAEEARLLEAMATAVGQILDVLVTALDAKARSAYKTRALACLHVLNNTAHVLHALGASRELKSVGEGWAERYKGKVEDLQRAYIDAAWGPLLALLRQDAAARLPPNLAGDKAVRAAIKERWVAVNRALAEASAQQAWVVPDAALRFALKDAVGEAVLPLFQAFFDKYRTVAYTENHAKYEKFSPQAVERMVAELFEGGTGGAGAGGLVGRSPPSRSAGGGTGPSLGRRLSGSMRRLSSARE</sequence>